<accession>A0ABY3PF54</accession>
<reference evidence="2 3" key="1">
    <citation type="journal article" date="2022" name="Pathogens">
        <title>Staphylococcus ratti sp. nov. Isolated from a Lab Rat.</title>
        <authorList>
            <person name="Kovarovic V."/>
            <person name="Sedlacek I."/>
            <person name="Petras P."/>
            <person name="Kralova S."/>
            <person name="Maslanova I."/>
            <person name="Svec P."/>
            <person name="Neumann-Schaal M."/>
            <person name="Botka T."/>
            <person name="Gelbicova T."/>
            <person name="Stankova E."/>
            <person name="Doskar J."/>
            <person name="Pantucek R."/>
        </authorList>
    </citation>
    <scope>NUCLEOTIDE SEQUENCE [LARGE SCALE GENOMIC DNA]</scope>
    <source>
        <strain evidence="2 3">CCM 9025</strain>
    </source>
</reference>
<dbReference type="PANTHER" id="PTHR42830:SF2">
    <property type="entry name" value="OSMC_OHR FAMILY PROTEIN"/>
    <property type="match status" value="1"/>
</dbReference>
<protein>
    <submittedName>
        <fullName evidence="2">OsmC family protein</fullName>
    </submittedName>
</protein>
<evidence type="ECO:0000313" key="2">
    <source>
        <dbReference type="EMBL" id="UEX90956.1"/>
    </source>
</evidence>
<dbReference type="SUPFAM" id="SSF82784">
    <property type="entry name" value="OsmC-like"/>
    <property type="match status" value="1"/>
</dbReference>
<gene>
    <name evidence="2" type="ORF">LN051_04890</name>
</gene>
<dbReference type="Proteomes" id="UP001197626">
    <property type="component" value="Chromosome"/>
</dbReference>
<dbReference type="InterPro" id="IPR015946">
    <property type="entry name" value="KH_dom-like_a/b"/>
</dbReference>
<keyword evidence="1" id="KW-0472">Membrane</keyword>
<evidence type="ECO:0000256" key="1">
    <source>
        <dbReference type="SAM" id="Phobius"/>
    </source>
</evidence>
<dbReference type="EMBL" id="CP086654">
    <property type="protein sequence ID" value="UEX90956.1"/>
    <property type="molecule type" value="Genomic_DNA"/>
</dbReference>
<evidence type="ECO:0000313" key="3">
    <source>
        <dbReference type="Proteomes" id="UP001197626"/>
    </source>
</evidence>
<proteinExistence type="predicted"/>
<dbReference type="InterPro" id="IPR052707">
    <property type="entry name" value="OsmC_Ohr_Peroxiredoxin"/>
</dbReference>
<name>A0ABY3PF54_9STAP</name>
<dbReference type="RefSeq" id="WP_229293436.1">
    <property type="nucleotide sequence ID" value="NZ_CP086654.1"/>
</dbReference>
<organism evidence="2 3">
    <name type="scientific">Staphylococcus ratti</name>
    <dbReference type="NCBI Taxonomy" id="2892440"/>
    <lineage>
        <taxon>Bacteria</taxon>
        <taxon>Bacillati</taxon>
        <taxon>Bacillota</taxon>
        <taxon>Bacilli</taxon>
        <taxon>Bacillales</taxon>
        <taxon>Staphylococcaceae</taxon>
        <taxon>Staphylococcus</taxon>
    </lineage>
</organism>
<dbReference type="PANTHER" id="PTHR42830">
    <property type="entry name" value="OSMOTICALLY INDUCIBLE FAMILY PROTEIN"/>
    <property type="match status" value="1"/>
</dbReference>
<dbReference type="InterPro" id="IPR036102">
    <property type="entry name" value="OsmC/Ohrsf"/>
</dbReference>
<feature type="transmembrane region" description="Helical" evidence="1">
    <location>
        <begin position="49"/>
        <end position="67"/>
    </location>
</feature>
<keyword evidence="1" id="KW-1133">Transmembrane helix</keyword>
<keyword evidence="3" id="KW-1185">Reference proteome</keyword>
<dbReference type="InterPro" id="IPR003718">
    <property type="entry name" value="OsmC/Ohr_fam"/>
</dbReference>
<dbReference type="Gene3D" id="3.30.300.20">
    <property type="match status" value="1"/>
</dbReference>
<dbReference type="Pfam" id="PF02566">
    <property type="entry name" value="OsmC"/>
    <property type="match status" value="1"/>
</dbReference>
<sequence length="153" mass="16878">MVQHDFKVSFQWQGGGDQSGQLDGDIIKETFSIPSSLGGTGIGTNPDELLVSAAGSCFIISLAATLARAHFRIKSFKLTSIGTAEYRHNRFSMKQITHNVDIYVEDSETKDKLLRRIDRLLQTADANCMVSNSLRGNVTITTQSHIYLISQNV</sequence>
<keyword evidence="1" id="KW-0812">Transmembrane</keyword>